<evidence type="ECO:0000256" key="5">
    <source>
        <dbReference type="ARBA" id="ARBA00022692"/>
    </source>
</evidence>
<accession>A0ABW4CM50</accession>
<comment type="pathway">
    <text evidence="2">Cell wall biogenesis; lipoteichoic acid biosynthesis.</text>
</comment>
<evidence type="ECO:0000256" key="3">
    <source>
        <dbReference type="ARBA" id="ARBA00009983"/>
    </source>
</evidence>
<feature type="transmembrane region" description="Helical" evidence="9">
    <location>
        <begin position="131"/>
        <end position="149"/>
    </location>
</feature>
<evidence type="ECO:0000259" key="10">
    <source>
        <dbReference type="Pfam" id="PF00884"/>
    </source>
</evidence>
<keyword evidence="6 9" id="KW-1133">Transmembrane helix</keyword>
<dbReference type="Pfam" id="PF00884">
    <property type="entry name" value="Sulfatase"/>
    <property type="match status" value="1"/>
</dbReference>
<evidence type="ECO:0000256" key="7">
    <source>
        <dbReference type="ARBA" id="ARBA00023136"/>
    </source>
</evidence>
<proteinExistence type="inferred from homology"/>
<evidence type="ECO:0000313" key="11">
    <source>
        <dbReference type="EMBL" id="MFD1431031.1"/>
    </source>
</evidence>
<dbReference type="Proteomes" id="UP001597196">
    <property type="component" value="Unassembled WGS sequence"/>
</dbReference>
<evidence type="ECO:0000256" key="6">
    <source>
        <dbReference type="ARBA" id="ARBA00022989"/>
    </source>
</evidence>
<feature type="transmembrane region" description="Helical" evidence="9">
    <location>
        <begin position="46"/>
        <end position="69"/>
    </location>
</feature>
<evidence type="ECO:0000256" key="9">
    <source>
        <dbReference type="SAM" id="Phobius"/>
    </source>
</evidence>
<sequence>MKQLGSKIRGFFNTRLGFFALAVALFWAKTYWAYQTKFNLGVSGKMQNLLLVLNPLPTTILLFGVALYISGRKSYITMLIIDALTSLWLFANVLYYREFSDFMTFSLIKGSSSVSSNLSTGVMGIMRASDWLVFVDVAILILLLAFHVIRMDTRPIKKLFAVGVTLLAGLMFGSNLSMAYHDRSGLLTRTFDNNYIVKYLGLNAYTVFDGVKTAQTSATKANAKASDMNSVLVYLKKNRIDPNAQYTGVAKGKNVFIIHLESFQQFLIDYKWDGQEVTPNLNKLFHESDTLSFDNFFHQVGQGKTSDAETMMENSLFGLPEGSAMSLLGTSNTFQAAPAIMDQQGYTTAALHGGVASFWNRDNAYKSWGYDYFFSKSYYQNIKNDFLGYGIKDKLFMRQAAGYIEQLPQPFYAKLITVTNHYPYPLDKKNQSIAKTDTGDKTVDGYVQTAHYLDQAIGEFMAWLKKTGLDKTSMIVFYGDHFGISANHKDAVAQLLGKDSFDDFDNAMFQRVPLMIHMDGLKGGINHTYGGEIDVLPTIMNLLGISNKGYIQFGSDLLAANRNQTVAFRNGDFVSPTYTKIGSNYYDTKTGEQLKKLTQAQKEAVDAMTNRVTTELSLSDRVVNRDLLRFYTPNGFTKVDKSDYSYTQSKALEMLQAADDKNKTSLIDKNNGKSTMNEYKTDAPEMAGLKEFADSYSSSSSSASSSSGTTSASSSSATSDSSDKDK</sequence>
<evidence type="ECO:0000313" key="12">
    <source>
        <dbReference type="Proteomes" id="UP001597196"/>
    </source>
</evidence>
<keyword evidence="5 9" id="KW-0812">Transmembrane</keyword>
<dbReference type="PANTHER" id="PTHR47371:SF3">
    <property type="entry name" value="PHOSPHOGLYCEROL TRANSFERASE I"/>
    <property type="match status" value="1"/>
</dbReference>
<comment type="similarity">
    <text evidence="3">Belongs to the LTA synthase family.</text>
</comment>
<comment type="subcellular location">
    <subcellularLocation>
        <location evidence="1">Cell membrane</location>
        <topology evidence="1">Multi-pass membrane protein</topology>
    </subcellularLocation>
</comment>
<dbReference type="SUPFAM" id="SSF53649">
    <property type="entry name" value="Alkaline phosphatase-like"/>
    <property type="match status" value="1"/>
</dbReference>
<protein>
    <submittedName>
        <fullName evidence="11">LTA synthase family protein</fullName>
        <ecNumber evidence="11">2.7.8.-</ecNumber>
    </submittedName>
</protein>
<dbReference type="Gene3D" id="3.40.720.10">
    <property type="entry name" value="Alkaline Phosphatase, subunit A"/>
    <property type="match status" value="1"/>
</dbReference>
<feature type="domain" description="Sulfatase N-terminal" evidence="10">
    <location>
        <begin position="253"/>
        <end position="545"/>
    </location>
</feature>
<feature type="compositionally biased region" description="Low complexity" evidence="8">
    <location>
        <begin position="694"/>
        <end position="720"/>
    </location>
</feature>
<dbReference type="Gene3D" id="3.30.1120.170">
    <property type="match status" value="1"/>
</dbReference>
<keyword evidence="12" id="KW-1185">Reference proteome</keyword>
<dbReference type="InterPro" id="IPR017850">
    <property type="entry name" value="Alkaline_phosphatase_core_sf"/>
</dbReference>
<feature type="compositionally biased region" description="Polar residues" evidence="8">
    <location>
        <begin position="664"/>
        <end position="678"/>
    </location>
</feature>
<evidence type="ECO:0000256" key="4">
    <source>
        <dbReference type="ARBA" id="ARBA00022475"/>
    </source>
</evidence>
<organism evidence="11 12">
    <name type="scientific">Lacticaseibacillus mingshuiensis</name>
    <dbReference type="NCBI Taxonomy" id="2799574"/>
    <lineage>
        <taxon>Bacteria</taxon>
        <taxon>Bacillati</taxon>
        <taxon>Bacillota</taxon>
        <taxon>Bacilli</taxon>
        <taxon>Lactobacillales</taxon>
        <taxon>Lactobacillaceae</taxon>
        <taxon>Lacticaseibacillus</taxon>
    </lineage>
</organism>
<feature type="transmembrane region" description="Helical" evidence="9">
    <location>
        <begin position="76"/>
        <end position="96"/>
    </location>
</feature>
<dbReference type="EMBL" id="JBHTOC010000027">
    <property type="protein sequence ID" value="MFD1431031.1"/>
    <property type="molecule type" value="Genomic_DNA"/>
</dbReference>
<feature type="region of interest" description="Disordered" evidence="8">
    <location>
        <begin position="663"/>
        <end position="726"/>
    </location>
</feature>
<dbReference type="InterPro" id="IPR012160">
    <property type="entry name" value="LtaS-like"/>
</dbReference>
<evidence type="ECO:0000256" key="1">
    <source>
        <dbReference type="ARBA" id="ARBA00004651"/>
    </source>
</evidence>
<dbReference type="PIRSF" id="PIRSF005091">
    <property type="entry name" value="Mmb_sulf_HI1246"/>
    <property type="match status" value="1"/>
</dbReference>
<dbReference type="EC" id="2.7.8.-" evidence="11"/>
<dbReference type="PANTHER" id="PTHR47371">
    <property type="entry name" value="LIPOTEICHOIC ACID SYNTHASE"/>
    <property type="match status" value="1"/>
</dbReference>
<feature type="transmembrane region" description="Helical" evidence="9">
    <location>
        <begin position="12"/>
        <end position="34"/>
    </location>
</feature>
<keyword evidence="7 9" id="KW-0472">Membrane</keyword>
<name>A0ABW4CM50_9LACO</name>
<gene>
    <name evidence="11" type="ORF">ACFQ4P_12395</name>
</gene>
<dbReference type="RefSeq" id="WP_203628606.1">
    <property type="nucleotide sequence ID" value="NZ_BOLQ01000038.1"/>
</dbReference>
<dbReference type="CDD" id="cd16015">
    <property type="entry name" value="LTA_synthase"/>
    <property type="match status" value="1"/>
</dbReference>
<evidence type="ECO:0000256" key="8">
    <source>
        <dbReference type="SAM" id="MobiDB-lite"/>
    </source>
</evidence>
<feature type="transmembrane region" description="Helical" evidence="9">
    <location>
        <begin position="161"/>
        <end position="180"/>
    </location>
</feature>
<dbReference type="InterPro" id="IPR050448">
    <property type="entry name" value="OpgB/LTA_synthase_biosynth"/>
</dbReference>
<keyword evidence="11" id="KW-0808">Transferase</keyword>
<reference evidence="12" key="1">
    <citation type="journal article" date="2019" name="Int. J. Syst. Evol. Microbiol.">
        <title>The Global Catalogue of Microorganisms (GCM) 10K type strain sequencing project: providing services to taxonomists for standard genome sequencing and annotation.</title>
        <authorList>
            <consortium name="The Broad Institute Genomics Platform"/>
            <consortium name="The Broad Institute Genome Sequencing Center for Infectious Disease"/>
            <person name="Wu L."/>
            <person name="Ma J."/>
        </authorList>
    </citation>
    <scope>NUCLEOTIDE SEQUENCE [LARGE SCALE GENOMIC DNA]</scope>
    <source>
        <strain evidence="12">CCM 8980</strain>
    </source>
</reference>
<comment type="caution">
    <text evidence="11">The sequence shown here is derived from an EMBL/GenBank/DDBJ whole genome shotgun (WGS) entry which is preliminary data.</text>
</comment>
<dbReference type="InterPro" id="IPR000917">
    <property type="entry name" value="Sulfatase_N"/>
</dbReference>
<keyword evidence="4" id="KW-1003">Cell membrane</keyword>
<dbReference type="GO" id="GO:0016740">
    <property type="term" value="F:transferase activity"/>
    <property type="evidence" value="ECO:0007669"/>
    <property type="project" value="UniProtKB-KW"/>
</dbReference>
<evidence type="ECO:0000256" key="2">
    <source>
        <dbReference type="ARBA" id="ARBA00004936"/>
    </source>
</evidence>